<dbReference type="SUPFAM" id="SSF55729">
    <property type="entry name" value="Acyl-CoA N-acyltransferases (Nat)"/>
    <property type="match status" value="2"/>
</dbReference>
<sequence length="352" mass="39401">MRHLPVCATRMSGKACMLPHLAIRRATAHPADYLAVAAFHRLTGETATPDDLLAFDRTCERSGAHSWRYLAQDHAGTTLGVAHFFPVTWRKEPGTYWIAARVRRDYERQGIGSALLAQMEADLGVLGARAMWLMVPEEQPEIMAALQRRGFREQMRSHPFTLEVAQAPSLQLEARLERLATHGLRVRTLADCRAEDPDWLERIYALHAAITREVPIPEKIFVTREEFAAFAVEAPDALLDAFFVVCAGTEYVGLSFMQRRAANPGTLYQELTGTLPAYRGLGLAHTLKELTIDYALRHGYQRIVTWVEDTNSGMVAINQRYAFVREAGLVLLERPVAPAVMLEPAQVQVAAR</sequence>
<dbReference type="EMBL" id="NQWI01000115">
    <property type="protein sequence ID" value="PDW01716.1"/>
    <property type="molecule type" value="Genomic_DNA"/>
</dbReference>
<dbReference type="InterPro" id="IPR016181">
    <property type="entry name" value="Acyl_CoA_acyltransferase"/>
</dbReference>
<dbReference type="Pfam" id="PF00583">
    <property type="entry name" value="Acetyltransf_1"/>
    <property type="match status" value="2"/>
</dbReference>
<reference evidence="5" key="1">
    <citation type="submission" date="2017-08" db="EMBL/GenBank/DDBJ databases">
        <authorList>
            <person name="Grouzdev D.S."/>
            <person name="Gaisin V.A."/>
            <person name="Rysina M.S."/>
            <person name="Gorlenko V.M."/>
        </authorList>
    </citation>
    <scope>NUCLEOTIDE SEQUENCE [LARGE SCALE GENOMIC DNA]</scope>
    <source>
        <strain evidence="5">Kir15-3F</strain>
    </source>
</reference>
<dbReference type="PROSITE" id="PS51186">
    <property type="entry name" value="GNAT"/>
    <property type="match status" value="2"/>
</dbReference>
<keyword evidence="5" id="KW-1185">Reference proteome</keyword>
<feature type="domain" description="N-acetyltransferase" evidence="3">
    <location>
        <begin position="190"/>
        <end position="346"/>
    </location>
</feature>
<keyword evidence="2" id="KW-0012">Acyltransferase</keyword>
<comment type="caution">
    <text evidence="4">The sequence shown here is derived from an EMBL/GenBank/DDBJ whole genome shotgun (WGS) entry which is preliminary data.</text>
</comment>
<protein>
    <recommendedName>
        <fullName evidence="3">N-acetyltransferase domain-containing protein</fullName>
    </recommendedName>
</protein>
<evidence type="ECO:0000256" key="1">
    <source>
        <dbReference type="ARBA" id="ARBA00022679"/>
    </source>
</evidence>
<name>A0A2A6RFQ3_9CHLR</name>
<dbReference type="CDD" id="cd04301">
    <property type="entry name" value="NAT_SF"/>
    <property type="match status" value="2"/>
</dbReference>
<dbReference type="InterPro" id="IPR000182">
    <property type="entry name" value="GNAT_dom"/>
</dbReference>
<dbReference type="PANTHER" id="PTHR43877">
    <property type="entry name" value="AMINOALKYLPHOSPHONATE N-ACETYLTRANSFERASE-RELATED-RELATED"/>
    <property type="match status" value="1"/>
</dbReference>
<dbReference type="Gene3D" id="3.40.630.30">
    <property type="match status" value="1"/>
</dbReference>
<dbReference type="OrthoDB" id="139691at2"/>
<accession>A0A2A6RFQ3</accession>
<evidence type="ECO:0000313" key="5">
    <source>
        <dbReference type="Proteomes" id="UP000220527"/>
    </source>
</evidence>
<dbReference type="GO" id="GO:0016747">
    <property type="term" value="F:acyltransferase activity, transferring groups other than amino-acyl groups"/>
    <property type="evidence" value="ECO:0007669"/>
    <property type="project" value="InterPro"/>
</dbReference>
<proteinExistence type="predicted"/>
<feature type="domain" description="N-acetyltransferase" evidence="3">
    <location>
        <begin position="21"/>
        <end position="173"/>
    </location>
</feature>
<dbReference type="Proteomes" id="UP000220527">
    <property type="component" value="Unassembled WGS sequence"/>
</dbReference>
<evidence type="ECO:0000256" key="2">
    <source>
        <dbReference type="ARBA" id="ARBA00023315"/>
    </source>
</evidence>
<evidence type="ECO:0000259" key="3">
    <source>
        <dbReference type="PROSITE" id="PS51186"/>
    </source>
</evidence>
<evidence type="ECO:0000313" key="4">
    <source>
        <dbReference type="EMBL" id="PDW01716.1"/>
    </source>
</evidence>
<gene>
    <name evidence="4" type="ORF">CJ255_17670</name>
</gene>
<dbReference type="InterPro" id="IPR050832">
    <property type="entry name" value="Bact_Acetyltransf"/>
</dbReference>
<dbReference type="AlphaFoldDB" id="A0A2A6RFQ3"/>
<organism evidence="4 5">
    <name type="scientific">Candidatus Viridilinea mediisalina</name>
    <dbReference type="NCBI Taxonomy" id="2024553"/>
    <lineage>
        <taxon>Bacteria</taxon>
        <taxon>Bacillati</taxon>
        <taxon>Chloroflexota</taxon>
        <taxon>Chloroflexia</taxon>
        <taxon>Chloroflexales</taxon>
        <taxon>Chloroflexineae</taxon>
        <taxon>Oscillochloridaceae</taxon>
        <taxon>Candidatus Viridilinea</taxon>
    </lineage>
</organism>
<dbReference type="PANTHER" id="PTHR43877:SF6">
    <property type="entry name" value="GCN5-RELATED N-ACETYLTRANSFERASE"/>
    <property type="match status" value="1"/>
</dbReference>
<keyword evidence="1" id="KW-0808">Transferase</keyword>